<sequence length="1054" mass="118718">MNGGDGRTIVLNPHSETGKTVVLLSFGFVAQAMLLTLTFLFAYTLAKTQTKRKLVGLKDVLRQIADENHPNTILNPESLRKIIGTLPKWVDFSDYHRVPWLNKAVKTMWPFLDKAIASSVIWALSDVVNDLAKMSKLKIGFRTWTLGDEPPILTAAKVLDDVEGEVTLDLEFKWVAVKPEVVLDVKAAGINLPIKLEHIEAFGVVRLVFTPLVPWWPSFDGMKIAFVDKPTIDFSLKLIGGDINTIPFVASSLRHLITNSLVDLMVWPQKIWVPMGETWERENTNISGLLKIGIQSAEELVSGMNVLERGVSAMTSLKSFVAVELNQKNARRKYTEVKGGRSPVYEEQISLRVDDIRYSKIKFTVYNSSVVGRMLKGGFDNGNKQRDNDEEQTEILNTEIGFALCDLSGFQMKDSNKTLSLTLDIEKPEIHGVASRSTQVAKAVIYSPFTILSVGARGVAAVGRKAMNVDKVEKKRETNGRLRVTLQYLPFEDRNNNNNANTETTSSESSNINNNASAVRTESMMVSNYVGTDAAIRKGKEYTGVLYARIIRADALRAARGINPDPYVKIKFGKQKRKTKTKVDTRRPTWEEEFEFIVDTAESSRSAIEISVWDRAPLGRKQSLGTLRLHSGDILSQCLSVFKDTGAEFMEKKFELANVPCGTLLIQFEFISVSQAPALETDIEEAKEALIQTEMKRLTTKKEKKASSKILSSAEVAAGSAVTAIPEKFEWRQSSPGKVVDSAPTEPTIPKKKKPLGRRIASVFRSKQEKERKKMAKMEASYEESESDDDDDIDETLETNRKLSAVPEETGDAEKDRRAKNNRRKSLHINIEDLNKVKMGSPVSEHESVIQKRKAYYRASSKFGDSNETLKFKSALDEVLEKEEAKKQQQLQNMLASPKGKMNAKSKPIPGAVVSDSSEEELEHDERERRRIQRLSIGAENYSSNAETSSESSFESGDSISEFSSESEIDDDKYDSTTREKRSTLRKALRRMKRELAGRTPKHDRIRDREFYDKKKAERDAERKMEQAVPGYEWRSKNQQWKQKDVTESRFTKA</sequence>
<dbReference type="PANTHER" id="PTHR10774">
    <property type="entry name" value="EXTENDED SYNAPTOTAGMIN-RELATED"/>
    <property type="match status" value="1"/>
</dbReference>
<dbReference type="GO" id="GO:0008289">
    <property type="term" value="F:lipid binding"/>
    <property type="evidence" value="ECO:0007669"/>
    <property type="project" value="UniProtKB-KW"/>
</dbReference>
<dbReference type="GO" id="GO:0005783">
    <property type="term" value="C:endoplasmic reticulum"/>
    <property type="evidence" value="ECO:0007669"/>
    <property type="project" value="TreeGrafter"/>
</dbReference>
<dbReference type="InterPro" id="IPR035892">
    <property type="entry name" value="C2_domain_sf"/>
</dbReference>
<feature type="transmembrane region" description="Helical" evidence="13">
    <location>
        <begin position="21"/>
        <end position="43"/>
    </location>
</feature>
<keyword evidence="3" id="KW-0813">Transport</keyword>
<keyword evidence="10" id="KW-0446">Lipid-binding</keyword>
<feature type="compositionally biased region" description="Basic and acidic residues" evidence="12">
    <location>
        <begin position="994"/>
        <end position="1026"/>
    </location>
</feature>
<evidence type="ECO:0000256" key="11">
    <source>
        <dbReference type="ARBA" id="ARBA00023136"/>
    </source>
</evidence>
<evidence type="ECO:0000256" key="13">
    <source>
        <dbReference type="SAM" id="Phobius"/>
    </source>
</evidence>
<evidence type="ECO:0000256" key="2">
    <source>
        <dbReference type="ARBA" id="ARBA00006996"/>
    </source>
</evidence>
<dbReference type="STRING" id="41875.K8F9C6"/>
<dbReference type="GO" id="GO:0046872">
    <property type="term" value="F:metal ion binding"/>
    <property type="evidence" value="ECO:0007669"/>
    <property type="project" value="UniProtKB-KW"/>
</dbReference>
<dbReference type="SMART" id="SM00239">
    <property type="entry name" value="C2"/>
    <property type="match status" value="2"/>
</dbReference>
<dbReference type="Pfam" id="PF00168">
    <property type="entry name" value="C2"/>
    <property type="match status" value="2"/>
</dbReference>
<name>K8F9C6_9CHLO</name>
<dbReference type="Gene3D" id="2.60.40.150">
    <property type="entry name" value="C2 domain"/>
    <property type="match status" value="2"/>
</dbReference>
<keyword evidence="17" id="KW-1185">Reference proteome</keyword>
<dbReference type="OrthoDB" id="498584at2759"/>
<reference evidence="16 17" key="1">
    <citation type="submission" date="2011-10" db="EMBL/GenBank/DDBJ databases">
        <authorList>
            <person name="Genoscope - CEA"/>
        </authorList>
    </citation>
    <scope>NUCLEOTIDE SEQUENCE [LARGE SCALE GENOMIC DNA]</scope>
    <source>
        <strain evidence="16 17">RCC 1105</strain>
    </source>
</reference>
<evidence type="ECO:0000256" key="1">
    <source>
        <dbReference type="ARBA" id="ARBA00004167"/>
    </source>
</evidence>
<keyword evidence="4 13" id="KW-0812">Transmembrane</keyword>
<dbReference type="InterPro" id="IPR000008">
    <property type="entry name" value="C2_dom"/>
</dbReference>
<keyword evidence="6" id="KW-0677">Repeat</keyword>
<evidence type="ECO:0000256" key="12">
    <source>
        <dbReference type="SAM" id="MobiDB-lite"/>
    </source>
</evidence>
<dbReference type="EMBL" id="FO082269">
    <property type="protein sequence ID" value="CCO18218.1"/>
    <property type="molecule type" value="Genomic_DNA"/>
</dbReference>
<dbReference type="Proteomes" id="UP000198341">
    <property type="component" value="Chromosome 10"/>
</dbReference>
<feature type="compositionally biased region" description="Acidic residues" evidence="12">
    <location>
        <begin position="781"/>
        <end position="797"/>
    </location>
</feature>
<keyword evidence="7" id="KW-0106">Calcium</keyword>
<accession>K8F9C6</accession>
<feature type="region of interest" description="Disordered" evidence="12">
    <location>
        <begin position="492"/>
        <end position="513"/>
    </location>
</feature>
<feature type="compositionally biased region" description="Basic residues" evidence="12">
    <location>
        <begin position="984"/>
        <end position="993"/>
    </location>
</feature>
<evidence type="ECO:0000256" key="8">
    <source>
        <dbReference type="ARBA" id="ARBA00022989"/>
    </source>
</evidence>
<organism evidence="16 17">
    <name type="scientific">Bathycoccus prasinos</name>
    <dbReference type="NCBI Taxonomy" id="41875"/>
    <lineage>
        <taxon>Eukaryota</taxon>
        <taxon>Viridiplantae</taxon>
        <taxon>Chlorophyta</taxon>
        <taxon>Mamiellophyceae</taxon>
        <taxon>Mamiellales</taxon>
        <taxon>Bathycoccaceae</taxon>
        <taxon>Bathycoccus</taxon>
    </lineage>
</organism>
<feature type="domain" description="C2" evidence="14">
    <location>
        <begin position="532"/>
        <end position="644"/>
    </location>
</feature>
<dbReference type="GO" id="GO:0016020">
    <property type="term" value="C:membrane"/>
    <property type="evidence" value="ECO:0007669"/>
    <property type="project" value="UniProtKB-SubCell"/>
</dbReference>
<feature type="compositionally biased region" description="Low complexity" evidence="12">
    <location>
        <begin position="496"/>
        <end position="513"/>
    </location>
</feature>
<feature type="region of interest" description="Disordered" evidence="12">
    <location>
        <begin position="733"/>
        <end position="827"/>
    </location>
</feature>
<evidence type="ECO:0000313" key="17">
    <source>
        <dbReference type="Proteomes" id="UP000198341"/>
    </source>
</evidence>
<evidence type="ECO:0000256" key="6">
    <source>
        <dbReference type="ARBA" id="ARBA00022737"/>
    </source>
</evidence>
<feature type="compositionally biased region" description="Basic and acidic residues" evidence="12">
    <location>
        <begin position="974"/>
        <end position="983"/>
    </location>
</feature>
<comment type="similarity">
    <text evidence="2">Belongs to the synaptotagmin family.</text>
</comment>
<evidence type="ECO:0000259" key="14">
    <source>
        <dbReference type="PROSITE" id="PS50004"/>
    </source>
</evidence>
<gene>
    <name evidence="16" type="ordered locus">Bathy10g01830</name>
</gene>
<dbReference type="SUPFAM" id="SSF49562">
    <property type="entry name" value="C2 domain (Calcium/lipid-binding domain, CaLB)"/>
    <property type="match status" value="2"/>
</dbReference>
<evidence type="ECO:0000256" key="5">
    <source>
        <dbReference type="ARBA" id="ARBA00022723"/>
    </source>
</evidence>
<dbReference type="Pfam" id="PF17047">
    <property type="entry name" value="SMP_LBD"/>
    <property type="match status" value="1"/>
</dbReference>
<dbReference type="AlphaFoldDB" id="K8F9C6"/>
<dbReference type="InterPro" id="IPR031468">
    <property type="entry name" value="SMP_LBD"/>
</dbReference>
<dbReference type="CDD" id="cd00030">
    <property type="entry name" value="C2"/>
    <property type="match status" value="1"/>
</dbReference>
<keyword evidence="5" id="KW-0479">Metal-binding</keyword>
<dbReference type="eggNOG" id="KOG1012">
    <property type="taxonomic scope" value="Eukaryota"/>
</dbReference>
<keyword evidence="8 13" id="KW-1133">Transmembrane helix</keyword>
<feature type="compositionally biased region" description="Low complexity" evidence="12">
    <location>
        <begin position="943"/>
        <end position="964"/>
    </location>
</feature>
<keyword evidence="9" id="KW-0445">Lipid transport</keyword>
<evidence type="ECO:0000256" key="9">
    <source>
        <dbReference type="ARBA" id="ARBA00023055"/>
    </source>
</evidence>
<dbReference type="CDD" id="cd21677">
    <property type="entry name" value="SMP_SYT"/>
    <property type="match status" value="1"/>
</dbReference>
<evidence type="ECO:0000313" key="16">
    <source>
        <dbReference type="EMBL" id="CCO18218.1"/>
    </source>
</evidence>
<evidence type="ECO:0000259" key="15">
    <source>
        <dbReference type="PROSITE" id="PS51847"/>
    </source>
</evidence>
<evidence type="ECO:0000256" key="7">
    <source>
        <dbReference type="ARBA" id="ARBA00022837"/>
    </source>
</evidence>
<dbReference type="GeneID" id="19013259"/>
<dbReference type="PANTHER" id="PTHR10774:SF190">
    <property type="entry name" value="C2 CALCIUM_LIPID-BINDING ENDONUCLEASE_EXONUCLEASE_PHOSPHATASE-RELATED"/>
    <property type="match status" value="1"/>
</dbReference>
<evidence type="ECO:0000256" key="3">
    <source>
        <dbReference type="ARBA" id="ARBA00022448"/>
    </source>
</evidence>
<dbReference type="PROSITE" id="PS51847">
    <property type="entry name" value="SMP"/>
    <property type="match status" value="1"/>
</dbReference>
<keyword evidence="11 13" id="KW-0472">Membrane</keyword>
<protein>
    <submittedName>
        <fullName evidence="16">Plant synaptotagmin</fullName>
    </submittedName>
</protein>
<feature type="compositionally biased region" description="Basic and acidic residues" evidence="12">
    <location>
        <begin position="1042"/>
        <end position="1054"/>
    </location>
</feature>
<feature type="domain" description="SMP-LTD" evidence="15">
    <location>
        <begin position="94"/>
        <end position="276"/>
    </location>
</feature>
<feature type="region of interest" description="Disordered" evidence="12">
    <location>
        <begin position="883"/>
        <end position="1054"/>
    </location>
</feature>
<proteinExistence type="inferred from homology"/>
<dbReference type="KEGG" id="bpg:Bathy10g01830"/>
<dbReference type="InterPro" id="IPR045050">
    <property type="entry name" value="Synaptotagmin_plant"/>
</dbReference>
<evidence type="ECO:0000256" key="4">
    <source>
        <dbReference type="ARBA" id="ARBA00022692"/>
    </source>
</evidence>
<dbReference type="InterPro" id="IPR039010">
    <property type="entry name" value="Synaptotagmin_SMP"/>
</dbReference>
<dbReference type="RefSeq" id="XP_007510685.1">
    <property type="nucleotide sequence ID" value="XM_007510623.1"/>
</dbReference>
<evidence type="ECO:0000256" key="10">
    <source>
        <dbReference type="ARBA" id="ARBA00023121"/>
    </source>
</evidence>
<dbReference type="PROSITE" id="PS50004">
    <property type="entry name" value="C2"/>
    <property type="match status" value="1"/>
</dbReference>
<comment type="subcellular location">
    <subcellularLocation>
        <location evidence="1">Membrane</location>
        <topology evidence="1">Single-pass membrane protein</topology>
    </subcellularLocation>
</comment>
<dbReference type="GO" id="GO:0006869">
    <property type="term" value="P:lipid transport"/>
    <property type="evidence" value="ECO:0007669"/>
    <property type="project" value="UniProtKB-KW"/>
</dbReference>